<keyword evidence="8" id="KW-0967">Endosome</keyword>
<evidence type="ECO:0000256" key="4">
    <source>
        <dbReference type="ARBA" id="ARBA00009643"/>
    </source>
</evidence>
<dbReference type="AlphaFoldDB" id="S7NE27"/>
<protein>
    <recommendedName>
        <fullName evidence="18">Transmembrane protein 59</fullName>
    </recommendedName>
</protein>
<dbReference type="PROSITE" id="PS50068">
    <property type="entry name" value="LDLRA_2"/>
    <property type="match status" value="1"/>
</dbReference>
<evidence type="ECO:0000313" key="24">
    <source>
        <dbReference type="Proteomes" id="UP000052978"/>
    </source>
</evidence>
<keyword evidence="6 21" id="KW-0812">Transmembrane</keyword>
<dbReference type="Pfam" id="PF12280">
    <property type="entry name" value="BSMAP"/>
    <property type="match status" value="1"/>
</dbReference>
<dbReference type="PRINTS" id="PR00261">
    <property type="entry name" value="LDLRECEPTOR"/>
</dbReference>
<evidence type="ECO:0000256" key="11">
    <source>
        <dbReference type="ARBA" id="ARBA00023034"/>
    </source>
</evidence>
<dbReference type="SUPFAM" id="SSF57424">
    <property type="entry name" value="LDL receptor-like module"/>
    <property type="match status" value="2"/>
</dbReference>
<evidence type="ECO:0000256" key="8">
    <source>
        <dbReference type="ARBA" id="ARBA00022753"/>
    </source>
</evidence>
<evidence type="ECO:0000256" key="20">
    <source>
        <dbReference type="PROSITE-ProRule" id="PRU00124"/>
    </source>
</evidence>
<gene>
    <name evidence="23" type="ORF">D623_10020470</name>
</gene>
<evidence type="ECO:0000259" key="22">
    <source>
        <dbReference type="Pfam" id="PF25241"/>
    </source>
</evidence>
<organism evidence="23 24">
    <name type="scientific">Myotis brandtii</name>
    <name type="common">Brandt's bat</name>
    <dbReference type="NCBI Taxonomy" id="109478"/>
    <lineage>
        <taxon>Eukaryota</taxon>
        <taxon>Metazoa</taxon>
        <taxon>Chordata</taxon>
        <taxon>Craniata</taxon>
        <taxon>Vertebrata</taxon>
        <taxon>Euteleostomi</taxon>
        <taxon>Mammalia</taxon>
        <taxon>Eutheria</taxon>
        <taxon>Laurasiatheria</taxon>
        <taxon>Chiroptera</taxon>
        <taxon>Yangochiroptera</taxon>
        <taxon>Vespertilionidae</taxon>
        <taxon>Myotis</taxon>
    </lineage>
</organism>
<dbReference type="InterPro" id="IPR036055">
    <property type="entry name" value="LDL_receptor-like_sf"/>
</dbReference>
<evidence type="ECO:0000256" key="5">
    <source>
        <dbReference type="ARBA" id="ARBA00022475"/>
    </source>
</evidence>
<evidence type="ECO:0000256" key="13">
    <source>
        <dbReference type="ARBA" id="ARBA00023157"/>
    </source>
</evidence>
<evidence type="ECO:0000313" key="23">
    <source>
        <dbReference type="EMBL" id="EPQ15411.1"/>
    </source>
</evidence>
<dbReference type="CDD" id="cd00112">
    <property type="entry name" value="LDLa"/>
    <property type="match status" value="2"/>
</dbReference>
<dbReference type="Gene3D" id="4.10.400.10">
    <property type="entry name" value="Low-density Lipoprotein Receptor"/>
    <property type="match status" value="1"/>
</dbReference>
<sequence length="507" mass="55771">MNVSCSRMDFQILISTQALAPLGQTQVYLGSRRCAAQEVGGTFRIQARFDTCGTESQEEELYACQRGCRLFSICQFVDDGIDLNRTKLECESACTEAYSQSDEQYACHLGCQNQLPFAELRQEQLMSLMPKMHLLFPLTLVRSFWSGMMDSAQSFITSSWTFYLQADDGKLVIFQSKPEIQYASQLEQEPTNLKESSLSKMSYLQMRSSQAHRNFLEDGESDGFLRCLSLNSGWILTTTLVLSVMVLLWICCATVATAVEQYVPSEKLSIYGDLEFVNEQKLNRYPASSLVVVRSQVEDHEEAGPLPTKEDINGNAAAGTKVLPGEAGCIAPCCSRRGACLSAFVLLLLAAVAALITLVIILGSPPRTPGAQACVTLTNRTGFLCHDRRSCISASGVCDGVRTCPHGEDEEEALCRDVPQSLPGFLVAHCGNPASWIYSDQKCDGTNNCGDCSDELSPVTACPPCGPGWWRCPSTVFKYCDCIPRSLCRDRVQHCSDWSDEYSCPGP</sequence>
<comment type="similarity">
    <text evidence="4">Belongs to the TMEM59 family.</text>
</comment>
<comment type="subunit">
    <text evidence="17">Interacts with ATG16L1 (via WD repeats).</text>
</comment>
<evidence type="ECO:0000256" key="17">
    <source>
        <dbReference type="ARBA" id="ARBA00038589"/>
    </source>
</evidence>
<keyword evidence="7" id="KW-0732">Signal</keyword>
<dbReference type="SMART" id="SM00192">
    <property type="entry name" value="LDLa"/>
    <property type="match status" value="3"/>
</dbReference>
<dbReference type="eggNOG" id="ENOG502QUIS">
    <property type="taxonomic scope" value="Eukaryota"/>
</dbReference>
<evidence type="ECO:0000256" key="3">
    <source>
        <dbReference type="ARBA" id="ARBA00004614"/>
    </source>
</evidence>
<keyword evidence="24" id="KW-1185">Reference proteome</keyword>
<evidence type="ECO:0000256" key="15">
    <source>
        <dbReference type="ARBA" id="ARBA00023228"/>
    </source>
</evidence>
<dbReference type="Proteomes" id="UP000052978">
    <property type="component" value="Unassembled WGS sequence"/>
</dbReference>
<accession>S7NE27</accession>
<proteinExistence type="inferred from homology"/>
<dbReference type="GO" id="GO:0005765">
    <property type="term" value="C:lysosomal membrane"/>
    <property type="evidence" value="ECO:0007669"/>
    <property type="project" value="UniProtKB-SubCell"/>
</dbReference>
<feature type="transmembrane region" description="Helical" evidence="21">
    <location>
        <begin position="344"/>
        <end position="364"/>
    </location>
</feature>
<keyword evidence="9 21" id="KW-1133">Transmembrane helix</keyword>
<keyword evidence="10" id="KW-0072">Autophagy</keyword>
<evidence type="ECO:0000256" key="21">
    <source>
        <dbReference type="SAM" id="Phobius"/>
    </source>
</evidence>
<dbReference type="Pfam" id="PF00057">
    <property type="entry name" value="Ldl_recept_a"/>
    <property type="match status" value="1"/>
</dbReference>
<comment type="caution">
    <text evidence="20">Lacks conserved residue(s) required for the propagation of feature annotation.</text>
</comment>
<dbReference type="InterPro" id="IPR002172">
    <property type="entry name" value="LDrepeatLR_classA_rpt"/>
</dbReference>
<keyword evidence="14" id="KW-0325">Glycoprotein</keyword>
<reference evidence="23 24" key="1">
    <citation type="journal article" date="2013" name="Nat. Commun.">
        <title>Genome analysis reveals insights into physiology and longevity of the Brandt's bat Myotis brandtii.</title>
        <authorList>
            <person name="Seim I."/>
            <person name="Fang X."/>
            <person name="Xiong Z."/>
            <person name="Lobanov A.V."/>
            <person name="Huang Z."/>
            <person name="Ma S."/>
            <person name="Feng Y."/>
            <person name="Turanov A.A."/>
            <person name="Zhu Y."/>
            <person name="Lenz T.L."/>
            <person name="Gerashchenko M.V."/>
            <person name="Fan D."/>
            <person name="Hee Yim S."/>
            <person name="Yao X."/>
            <person name="Jordan D."/>
            <person name="Xiong Y."/>
            <person name="Ma Y."/>
            <person name="Lyapunov A.N."/>
            <person name="Chen G."/>
            <person name="Kulakova O.I."/>
            <person name="Sun Y."/>
            <person name="Lee S.G."/>
            <person name="Bronson R.T."/>
            <person name="Moskalev A.A."/>
            <person name="Sunyaev S.R."/>
            <person name="Zhang G."/>
            <person name="Krogh A."/>
            <person name="Wang J."/>
            <person name="Gladyshev V.N."/>
        </authorList>
    </citation>
    <scope>NUCLEOTIDE SEQUENCE [LARGE SCALE GENOMIC DNA]</scope>
</reference>
<dbReference type="Pfam" id="PF25241">
    <property type="entry name" value="LDLRAD1_C"/>
    <property type="match status" value="1"/>
</dbReference>
<evidence type="ECO:0000256" key="1">
    <source>
        <dbReference type="ARBA" id="ARBA00004251"/>
    </source>
</evidence>
<dbReference type="GO" id="GO:0031902">
    <property type="term" value="C:late endosome membrane"/>
    <property type="evidence" value="ECO:0007669"/>
    <property type="project" value="UniProtKB-SubCell"/>
</dbReference>
<dbReference type="PANTHER" id="PTHR28652">
    <property type="entry name" value="TRANSMEMBRANE PROTEIN 59-LIKE PROTEIN"/>
    <property type="match status" value="1"/>
</dbReference>
<dbReference type="GO" id="GO:0005886">
    <property type="term" value="C:plasma membrane"/>
    <property type="evidence" value="ECO:0007669"/>
    <property type="project" value="UniProtKB-SubCell"/>
</dbReference>
<keyword evidence="11" id="KW-0333">Golgi apparatus</keyword>
<name>S7NE27_MYOBR</name>
<evidence type="ECO:0000256" key="6">
    <source>
        <dbReference type="ARBA" id="ARBA00022692"/>
    </source>
</evidence>
<comment type="function">
    <text evidence="19">Acts as a regulator of autophagy in response to S.aureus infection by promoting activation of LC3 (MAP1LC3A, MAP1LC3B or MAP1LC3C). Acts by interacting with ATG16L1, leading to promote a functional complex between LC3 and ATG16L1 and promoting LC3 lipidation and subsequent activation of autophagy. Modulates the O-glycosylation and complex N-glycosylation steps occurring during the Golgi maturation of several proteins such as APP, BACE1, SEAP or PRNP. Inhibits APP transport to the cell surface and further shedding.</text>
</comment>
<evidence type="ECO:0000256" key="9">
    <source>
        <dbReference type="ARBA" id="ARBA00022989"/>
    </source>
</evidence>
<dbReference type="GO" id="GO:0006914">
    <property type="term" value="P:autophagy"/>
    <property type="evidence" value="ECO:0007669"/>
    <property type="project" value="UniProtKB-KW"/>
</dbReference>
<dbReference type="EMBL" id="KE164147">
    <property type="protein sequence ID" value="EPQ15411.1"/>
    <property type="molecule type" value="Genomic_DNA"/>
</dbReference>
<dbReference type="GO" id="GO:0010508">
    <property type="term" value="P:positive regulation of autophagy"/>
    <property type="evidence" value="ECO:0007669"/>
    <property type="project" value="TreeGrafter"/>
</dbReference>
<evidence type="ECO:0000256" key="19">
    <source>
        <dbReference type="ARBA" id="ARBA00045285"/>
    </source>
</evidence>
<dbReference type="InterPro" id="IPR057430">
    <property type="entry name" value="LDLRAD1_C"/>
</dbReference>
<dbReference type="InterPro" id="IPR022065">
    <property type="entry name" value="Uncharacterised_TMEM59"/>
</dbReference>
<feature type="domain" description="LDLRAD1-like C-terminal" evidence="22">
    <location>
        <begin position="463"/>
        <end position="502"/>
    </location>
</feature>
<comment type="subcellular location">
    <subcellularLocation>
        <location evidence="1">Cell membrane</location>
        <topology evidence="1">Single-pass type I membrane protein</topology>
    </subcellularLocation>
    <subcellularLocation>
        <location evidence="3">Golgi apparatus membrane</location>
        <topology evidence="3">Single-pass type I membrane protein</topology>
    </subcellularLocation>
    <subcellularLocation>
        <location evidence="16">Late endosome membrane</location>
        <topology evidence="16">Single-pass type I membrane protein</topology>
    </subcellularLocation>
    <subcellularLocation>
        <location evidence="2">Lysosome membrane</location>
        <topology evidence="2">Single-pass type I membrane protein</topology>
    </subcellularLocation>
</comment>
<evidence type="ECO:0000256" key="14">
    <source>
        <dbReference type="ARBA" id="ARBA00023180"/>
    </source>
</evidence>
<keyword evidence="13" id="KW-1015">Disulfide bond</keyword>
<feature type="transmembrane region" description="Helical" evidence="21">
    <location>
        <begin position="234"/>
        <end position="259"/>
    </location>
</feature>
<keyword evidence="15" id="KW-0458">Lysosome</keyword>
<evidence type="ECO:0000256" key="10">
    <source>
        <dbReference type="ARBA" id="ARBA00023006"/>
    </source>
</evidence>
<evidence type="ECO:0000256" key="16">
    <source>
        <dbReference type="ARBA" id="ARBA00037817"/>
    </source>
</evidence>
<evidence type="ECO:0000256" key="18">
    <source>
        <dbReference type="ARBA" id="ARBA00039377"/>
    </source>
</evidence>
<evidence type="ECO:0000256" key="2">
    <source>
        <dbReference type="ARBA" id="ARBA00004352"/>
    </source>
</evidence>
<evidence type="ECO:0000256" key="12">
    <source>
        <dbReference type="ARBA" id="ARBA00023136"/>
    </source>
</evidence>
<dbReference type="PANTHER" id="PTHR28652:SF3">
    <property type="entry name" value="TRANSMEMBRANE PROTEIN 59"/>
    <property type="match status" value="1"/>
</dbReference>
<evidence type="ECO:0000256" key="7">
    <source>
        <dbReference type="ARBA" id="ARBA00022729"/>
    </source>
</evidence>
<keyword evidence="12 21" id="KW-0472">Membrane</keyword>
<keyword evidence="5" id="KW-1003">Cell membrane</keyword>
<dbReference type="GO" id="GO:0000139">
    <property type="term" value="C:Golgi membrane"/>
    <property type="evidence" value="ECO:0007669"/>
    <property type="project" value="UniProtKB-SubCell"/>
</dbReference>